<dbReference type="KEGG" id="puo:RZN69_01485"/>
<proteinExistence type="predicted"/>
<feature type="transmembrane region" description="Helical" evidence="5">
    <location>
        <begin position="268"/>
        <end position="287"/>
    </location>
</feature>
<feature type="transmembrane region" description="Helical" evidence="5">
    <location>
        <begin position="82"/>
        <end position="102"/>
    </location>
</feature>
<evidence type="ECO:0000259" key="6">
    <source>
        <dbReference type="Pfam" id="PF01699"/>
    </source>
</evidence>
<feature type="domain" description="Sodium/calcium exchanger membrane region" evidence="6">
    <location>
        <begin position="48"/>
        <end position="199"/>
    </location>
</feature>
<feature type="transmembrane region" description="Helical" evidence="5">
    <location>
        <begin position="114"/>
        <end position="135"/>
    </location>
</feature>
<sequence length="377" mass="40436">MATTDTLDGKNVLRSELALWVGIITTIVFWTVGAVWLKDMEGALMAGGLFIWLFSVMLWLSFGVVRHAECLAIKLGEPYGTLILTLSVISIEVVMISAVMLTGGENPTIARDTMFSVLMIVLNGMLGVTLLLGGLKHHTQAYNLEGARSYLAVLVALAFLCLILPRFTLSAEGGAPSHLMANFLIFASIILYGVFLFLQSTRHSKFFKAPDVGSEAEDSHEGHEGLVVRSVGFHAVFLILTILPIVLLSKKVALVIDYGIAQAQAPHALAGFVVAILVLSPEALAAVKAALDNQLQRTVNIALGSALATIGLTVPAVLIISEVTGKFIELGLFYTDMVLLIATFFCASIVFGGQRTNTLAGAVHLVLFFAYIVLIFD</sequence>
<evidence type="ECO:0000256" key="1">
    <source>
        <dbReference type="ARBA" id="ARBA00004141"/>
    </source>
</evidence>
<feature type="transmembrane region" description="Helical" evidence="5">
    <location>
        <begin position="332"/>
        <end position="351"/>
    </location>
</feature>
<feature type="transmembrane region" description="Helical" evidence="5">
    <location>
        <begin position="358"/>
        <end position="376"/>
    </location>
</feature>
<keyword evidence="4 5" id="KW-0472">Membrane</keyword>
<evidence type="ECO:0000313" key="8">
    <source>
        <dbReference type="Proteomes" id="UP001304300"/>
    </source>
</evidence>
<dbReference type="InterPro" id="IPR052946">
    <property type="entry name" value="Alkaline_pH_Ca-Antiporter"/>
</dbReference>
<feature type="domain" description="Sodium/calcium exchanger membrane region" evidence="6">
    <location>
        <begin position="235"/>
        <end position="375"/>
    </location>
</feature>
<name>A0AAQ3LDU4_9BACT</name>
<keyword evidence="2 5" id="KW-0812">Transmembrane</keyword>
<dbReference type="GO" id="GO:0015386">
    <property type="term" value="F:potassium:proton antiporter activity"/>
    <property type="evidence" value="ECO:0007669"/>
    <property type="project" value="TreeGrafter"/>
</dbReference>
<dbReference type="Proteomes" id="UP001304300">
    <property type="component" value="Chromosome"/>
</dbReference>
<dbReference type="PANTHER" id="PTHR37958">
    <property type="entry name" value="SODIUM-POTASSIUM/PROTON ANTIPORTER CHAA"/>
    <property type="match status" value="1"/>
</dbReference>
<feature type="transmembrane region" description="Helical" evidence="5">
    <location>
        <begin position="299"/>
        <end position="320"/>
    </location>
</feature>
<keyword evidence="3 5" id="KW-1133">Transmembrane helix</keyword>
<dbReference type="PANTHER" id="PTHR37958:SF1">
    <property type="entry name" value="SODIUM-POTASSIUM_PROTON ANTIPORTER CHAA"/>
    <property type="match status" value="1"/>
</dbReference>
<evidence type="ECO:0000256" key="5">
    <source>
        <dbReference type="SAM" id="Phobius"/>
    </source>
</evidence>
<dbReference type="RefSeq" id="WP_317834227.1">
    <property type="nucleotide sequence ID" value="NZ_CP136920.1"/>
</dbReference>
<keyword evidence="8" id="KW-1185">Reference proteome</keyword>
<organism evidence="7 8">
    <name type="scientific">Rubellicoccus peritrichatus</name>
    <dbReference type="NCBI Taxonomy" id="3080537"/>
    <lineage>
        <taxon>Bacteria</taxon>
        <taxon>Pseudomonadati</taxon>
        <taxon>Verrucomicrobiota</taxon>
        <taxon>Opitutia</taxon>
        <taxon>Puniceicoccales</taxon>
        <taxon>Cerasicoccaceae</taxon>
        <taxon>Rubellicoccus</taxon>
    </lineage>
</organism>
<evidence type="ECO:0000256" key="2">
    <source>
        <dbReference type="ARBA" id="ARBA00022692"/>
    </source>
</evidence>
<feature type="transmembrane region" description="Helical" evidence="5">
    <location>
        <begin position="179"/>
        <end position="198"/>
    </location>
</feature>
<dbReference type="EMBL" id="CP136920">
    <property type="protein sequence ID" value="WOO41743.1"/>
    <property type="molecule type" value="Genomic_DNA"/>
</dbReference>
<protein>
    <recommendedName>
        <fullName evidence="6">Sodium/calcium exchanger membrane region domain-containing protein</fullName>
    </recommendedName>
</protein>
<gene>
    <name evidence="7" type="ORF">RZN69_01485</name>
</gene>
<reference evidence="7 8" key="1">
    <citation type="submission" date="2023-10" db="EMBL/GenBank/DDBJ databases">
        <title>Rubellicoccus peritrichatus gen. nov., sp. nov., isolated from an algae of coral reef tank.</title>
        <authorList>
            <person name="Luo J."/>
        </authorList>
    </citation>
    <scope>NUCLEOTIDE SEQUENCE [LARGE SCALE GENOMIC DNA]</scope>
    <source>
        <strain evidence="7 8">CR14</strain>
    </source>
</reference>
<feature type="transmembrane region" description="Helical" evidence="5">
    <location>
        <begin position="226"/>
        <end position="248"/>
    </location>
</feature>
<dbReference type="GO" id="GO:0015385">
    <property type="term" value="F:sodium:proton antiporter activity"/>
    <property type="evidence" value="ECO:0007669"/>
    <property type="project" value="TreeGrafter"/>
</dbReference>
<comment type="subcellular location">
    <subcellularLocation>
        <location evidence="1">Membrane</location>
        <topology evidence="1">Multi-pass membrane protein</topology>
    </subcellularLocation>
</comment>
<evidence type="ECO:0000256" key="3">
    <source>
        <dbReference type="ARBA" id="ARBA00022989"/>
    </source>
</evidence>
<dbReference type="AlphaFoldDB" id="A0AAQ3LDU4"/>
<dbReference type="Pfam" id="PF01699">
    <property type="entry name" value="Na_Ca_ex"/>
    <property type="match status" value="2"/>
</dbReference>
<feature type="transmembrane region" description="Helical" evidence="5">
    <location>
        <begin position="147"/>
        <end position="167"/>
    </location>
</feature>
<accession>A0AAQ3LDU4</accession>
<feature type="transmembrane region" description="Helical" evidence="5">
    <location>
        <begin position="43"/>
        <end position="62"/>
    </location>
</feature>
<dbReference type="GO" id="GO:0005886">
    <property type="term" value="C:plasma membrane"/>
    <property type="evidence" value="ECO:0007669"/>
    <property type="project" value="TreeGrafter"/>
</dbReference>
<feature type="transmembrane region" description="Helical" evidence="5">
    <location>
        <begin position="17"/>
        <end position="37"/>
    </location>
</feature>
<dbReference type="InterPro" id="IPR004837">
    <property type="entry name" value="NaCa_Exmemb"/>
</dbReference>
<evidence type="ECO:0000256" key="4">
    <source>
        <dbReference type="ARBA" id="ARBA00023136"/>
    </source>
</evidence>
<evidence type="ECO:0000313" key="7">
    <source>
        <dbReference type="EMBL" id="WOO41743.1"/>
    </source>
</evidence>